<protein>
    <submittedName>
        <fullName evidence="1">Uncharacterized protein</fullName>
    </submittedName>
</protein>
<proteinExistence type="predicted"/>
<sequence length="52" mass="6300">MEHRSGQSYKEHIQIYSNMRKAEFEDYCSKLLVPETLNKPYAFVKKTVRYKN</sequence>
<name>A0ABU7VVK5_9BACL</name>
<reference evidence="1 2" key="1">
    <citation type="submission" date="2024-02" db="EMBL/GenBank/DDBJ databases">
        <title>A nitrogen-fixing paenibacillus bacterium.</title>
        <authorList>
            <person name="Zhang W.L."/>
            <person name="Chen S.F."/>
        </authorList>
    </citation>
    <scope>NUCLEOTIDE SEQUENCE [LARGE SCALE GENOMIC DNA]</scope>
    <source>
        <strain evidence="1 2">M1</strain>
    </source>
</reference>
<evidence type="ECO:0000313" key="1">
    <source>
        <dbReference type="EMBL" id="MEF2967789.1"/>
    </source>
</evidence>
<dbReference type="Proteomes" id="UP001306950">
    <property type="component" value="Unassembled WGS sequence"/>
</dbReference>
<keyword evidence="2" id="KW-1185">Reference proteome</keyword>
<dbReference type="EMBL" id="JAZHPZ010000010">
    <property type="protein sequence ID" value="MEF2967789.1"/>
    <property type="molecule type" value="Genomic_DNA"/>
</dbReference>
<dbReference type="RefSeq" id="WP_331848005.1">
    <property type="nucleotide sequence ID" value="NZ_JAZHPZ010000010.1"/>
</dbReference>
<accession>A0ABU7VVK5</accession>
<comment type="caution">
    <text evidence="1">The sequence shown here is derived from an EMBL/GenBank/DDBJ whole genome shotgun (WGS) entry which is preliminary data.</text>
</comment>
<organism evidence="1 2">
    <name type="scientific">Paenibacillus haidiansis</name>
    <dbReference type="NCBI Taxonomy" id="1574488"/>
    <lineage>
        <taxon>Bacteria</taxon>
        <taxon>Bacillati</taxon>
        <taxon>Bacillota</taxon>
        <taxon>Bacilli</taxon>
        <taxon>Bacillales</taxon>
        <taxon>Paenibacillaceae</taxon>
        <taxon>Paenibacillus</taxon>
    </lineage>
</organism>
<evidence type="ECO:0000313" key="2">
    <source>
        <dbReference type="Proteomes" id="UP001306950"/>
    </source>
</evidence>
<gene>
    <name evidence="1" type="ORF">V3851_18325</name>
</gene>